<accession>A0A8H7P8E8</accession>
<dbReference type="InterPro" id="IPR000210">
    <property type="entry name" value="BTB/POZ_dom"/>
</dbReference>
<feature type="domain" description="BTB" evidence="1">
    <location>
        <begin position="23"/>
        <end position="116"/>
    </location>
</feature>
<organism evidence="2 3">
    <name type="scientific">Rhodonia placenta</name>
    <dbReference type="NCBI Taxonomy" id="104341"/>
    <lineage>
        <taxon>Eukaryota</taxon>
        <taxon>Fungi</taxon>
        <taxon>Dikarya</taxon>
        <taxon>Basidiomycota</taxon>
        <taxon>Agaricomycotina</taxon>
        <taxon>Agaricomycetes</taxon>
        <taxon>Polyporales</taxon>
        <taxon>Adustoporiaceae</taxon>
        <taxon>Rhodonia</taxon>
    </lineage>
</organism>
<evidence type="ECO:0000313" key="3">
    <source>
        <dbReference type="Proteomes" id="UP000639403"/>
    </source>
</evidence>
<dbReference type="AlphaFoldDB" id="A0A8H7P8E8"/>
<dbReference type="EMBL" id="JADOXO010000022">
    <property type="protein sequence ID" value="KAF9819186.1"/>
    <property type="molecule type" value="Genomic_DNA"/>
</dbReference>
<dbReference type="Gene3D" id="3.30.710.10">
    <property type="entry name" value="Potassium Channel Kv1.1, Chain A"/>
    <property type="match status" value="1"/>
</dbReference>
<reference evidence="2" key="2">
    <citation type="journal article" name="Front. Microbiol.">
        <title>Degradative Capacity of Two Strains of Rhodonia placenta: From Phenotype to Genotype.</title>
        <authorList>
            <person name="Kolle M."/>
            <person name="Horta M.A.C."/>
            <person name="Nowrousian M."/>
            <person name="Ohm R.A."/>
            <person name="Benz J.P."/>
            <person name="Pilgard A."/>
        </authorList>
    </citation>
    <scope>NUCLEOTIDE SEQUENCE</scope>
    <source>
        <strain evidence="2">FPRL280</strain>
    </source>
</reference>
<reference evidence="2" key="1">
    <citation type="submission" date="2020-11" db="EMBL/GenBank/DDBJ databases">
        <authorList>
            <person name="Koelle M."/>
            <person name="Horta M.A.C."/>
            <person name="Nowrousian M."/>
            <person name="Ohm R.A."/>
            <person name="Benz P."/>
            <person name="Pilgard A."/>
        </authorList>
    </citation>
    <scope>NUCLEOTIDE SEQUENCE</scope>
    <source>
        <strain evidence="2">FPRL280</strain>
    </source>
</reference>
<sequence>MQAESDGTQSPAYHPLFSSSDGDTVLGSKDRTLFRVHSYTLKTTSGWFRTMFTLPTGGEPESPASHIYLDEDSTTLEGLLRLACGLPIPSLDSYDVIEAILLAAEKYDMPGPMSIVRALIATPPFVADPLRLYVVTCRYGWADEARMASQHTLTLNLHEPEHRMQLMKLSPLALLSLFELHRGRREALRRRLDDPPFVNAGGDTLCSNCGNVVDYHTWRELKYAIILEMDVRPLGDTVCNKGLLEWPAARACWDARCVTCDRPLYDQKETLRVIRECIDQLPRTSDPDPALPIIAS</sequence>
<name>A0A8H7P8E8_9APHY</name>
<evidence type="ECO:0000313" key="2">
    <source>
        <dbReference type="EMBL" id="KAF9819186.1"/>
    </source>
</evidence>
<comment type="caution">
    <text evidence="2">The sequence shown here is derived from an EMBL/GenBank/DDBJ whole genome shotgun (WGS) entry which is preliminary data.</text>
</comment>
<gene>
    <name evidence="2" type="ORF">IEO21_02357</name>
</gene>
<dbReference type="InterPro" id="IPR011333">
    <property type="entry name" value="SKP1/BTB/POZ_sf"/>
</dbReference>
<protein>
    <recommendedName>
        <fullName evidence="1">BTB domain-containing protein</fullName>
    </recommendedName>
</protein>
<dbReference type="Pfam" id="PF00651">
    <property type="entry name" value="BTB"/>
    <property type="match status" value="1"/>
</dbReference>
<dbReference type="Proteomes" id="UP000639403">
    <property type="component" value="Unassembled WGS sequence"/>
</dbReference>
<proteinExistence type="predicted"/>
<evidence type="ECO:0000259" key="1">
    <source>
        <dbReference type="Pfam" id="PF00651"/>
    </source>
</evidence>
<dbReference type="SUPFAM" id="SSF54695">
    <property type="entry name" value="POZ domain"/>
    <property type="match status" value="1"/>
</dbReference>